<keyword evidence="4" id="KW-0732">Signal</keyword>
<keyword evidence="2" id="KW-0328">Glycosyltransferase</keyword>
<evidence type="ECO:0000259" key="11">
    <source>
        <dbReference type="Pfam" id="PF04577"/>
    </source>
</evidence>
<comment type="catalytic activity">
    <reaction evidence="9">
        <text>L-seryl-[protein] + UDP-N-acetyl-alpha-D-glucosamine = 3-O-(N-acetyl-beta-D-glucosaminyl)-L-seryl-[protein] + UDP + H(+)</text>
        <dbReference type="Rhea" id="RHEA:48904"/>
        <dbReference type="Rhea" id="RHEA-COMP:9863"/>
        <dbReference type="Rhea" id="RHEA-COMP:12251"/>
        <dbReference type="ChEBI" id="CHEBI:15378"/>
        <dbReference type="ChEBI" id="CHEBI:29999"/>
        <dbReference type="ChEBI" id="CHEBI:57705"/>
        <dbReference type="ChEBI" id="CHEBI:58223"/>
        <dbReference type="ChEBI" id="CHEBI:90838"/>
        <dbReference type="EC" id="2.4.1.255"/>
    </reaction>
</comment>
<dbReference type="EC" id="2.4.1.255" evidence="1"/>
<evidence type="ECO:0000256" key="6">
    <source>
        <dbReference type="ARBA" id="ARBA00023180"/>
    </source>
</evidence>
<evidence type="ECO:0000256" key="4">
    <source>
        <dbReference type="ARBA" id="ARBA00022729"/>
    </source>
</evidence>
<protein>
    <recommendedName>
        <fullName evidence="7">EGF domain-specific O-linked N-acetylglucosamine transferase</fullName>
        <ecNumber evidence="1">2.4.1.255</ecNumber>
    </recommendedName>
    <alternativeName>
        <fullName evidence="8">Extracellular O-linked N-acetylglucosamine transferase</fullName>
    </alternativeName>
</protein>
<feature type="domain" description="Glycosyltransferase 61 catalytic" evidence="11">
    <location>
        <begin position="173"/>
        <end position="281"/>
    </location>
</feature>
<reference evidence="12 13" key="1">
    <citation type="submission" date="2017-03" db="EMBL/GenBank/DDBJ databases">
        <title>Genomes of endolithic fungi from Antarctica.</title>
        <authorList>
            <person name="Coleine C."/>
            <person name="Masonjones S."/>
            <person name="Stajich J.E."/>
        </authorList>
    </citation>
    <scope>NUCLEOTIDE SEQUENCE [LARGE SCALE GENOMIC DNA]</scope>
    <source>
        <strain evidence="12 13">CCFEE 5187</strain>
    </source>
</reference>
<dbReference type="InterPro" id="IPR049625">
    <property type="entry name" value="Glyco_transf_61_cat"/>
</dbReference>
<evidence type="ECO:0000256" key="8">
    <source>
        <dbReference type="ARBA" id="ARBA00042574"/>
    </source>
</evidence>
<evidence type="ECO:0000313" key="13">
    <source>
        <dbReference type="Proteomes" id="UP000308768"/>
    </source>
</evidence>
<dbReference type="PANTHER" id="PTHR20961">
    <property type="entry name" value="GLYCOSYLTRANSFERASE"/>
    <property type="match status" value="1"/>
</dbReference>
<evidence type="ECO:0000256" key="9">
    <source>
        <dbReference type="ARBA" id="ARBA00048317"/>
    </source>
</evidence>
<evidence type="ECO:0000256" key="10">
    <source>
        <dbReference type="ARBA" id="ARBA00049432"/>
    </source>
</evidence>
<dbReference type="Pfam" id="PF04577">
    <property type="entry name" value="Glyco_transf_61"/>
    <property type="match status" value="1"/>
</dbReference>
<keyword evidence="6" id="KW-0325">Glycoprotein</keyword>
<organism evidence="12 13">
    <name type="scientific">Cryomyces minteri</name>
    <dbReference type="NCBI Taxonomy" id="331657"/>
    <lineage>
        <taxon>Eukaryota</taxon>
        <taxon>Fungi</taxon>
        <taxon>Dikarya</taxon>
        <taxon>Ascomycota</taxon>
        <taxon>Pezizomycotina</taxon>
        <taxon>Dothideomycetes</taxon>
        <taxon>Dothideomycetes incertae sedis</taxon>
        <taxon>Cryomyces</taxon>
    </lineage>
</organism>
<evidence type="ECO:0000256" key="3">
    <source>
        <dbReference type="ARBA" id="ARBA00022679"/>
    </source>
</evidence>
<evidence type="ECO:0000313" key="12">
    <source>
        <dbReference type="EMBL" id="TKA66476.1"/>
    </source>
</evidence>
<evidence type="ECO:0000256" key="7">
    <source>
        <dbReference type="ARBA" id="ARBA00040944"/>
    </source>
</evidence>
<dbReference type="STRING" id="331657.A0A4U0WUV8"/>
<evidence type="ECO:0000256" key="1">
    <source>
        <dbReference type="ARBA" id="ARBA00011970"/>
    </source>
</evidence>
<dbReference type="EMBL" id="NAJN01001014">
    <property type="protein sequence ID" value="TKA66476.1"/>
    <property type="molecule type" value="Genomic_DNA"/>
</dbReference>
<keyword evidence="13" id="KW-1185">Reference proteome</keyword>
<dbReference type="OrthoDB" id="529273at2759"/>
<evidence type="ECO:0000256" key="2">
    <source>
        <dbReference type="ARBA" id="ARBA00022676"/>
    </source>
</evidence>
<dbReference type="PANTHER" id="PTHR20961:SF148">
    <property type="entry name" value="EGF DOMAIN-SPECIFIC O-LINKED N-ACETYLGLUCOSAMINE TRANSFERASE"/>
    <property type="match status" value="1"/>
</dbReference>
<evidence type="ECO:0000256" key="5">
    <source>
        <dbReference type="ARBA" id="ARBA00022824"/>
    </source>
</evidence>
<comment type="caution">
    <text evidence="12">The sequence shown here is derived from an EMBL/GenBank/DDBJ whole genome shotgun (WGS) entry which is preliminary data.</text>
</comment>
<dbReference type="Proteomes" id="UP000308768">
    <property type="component" value="Unassembled WGS sequence"/>
</dbReference>
<keyword evidence="5" id="KW-0256">Endoplasmic reticulum</keyword>
<dbReference type="AlphaFoldDB" id="A0A4U0WUV8"/>
<accession>A0A4U0WUV8</accession>
<comment type="catalytic activity">
    <reaction evidence="10">
        <text>L-threonyl-[protein] + UDP-N-acetyl-alpha-D-glucosamine = 3-O-(N-acetyl-beta-D-glucosaminyl)-L-threonyl-[protein] + UDP + H(+)</text>
        <dbReference type="Rhea" id="RHEA:48908"/>
        <dbReference type="Rhea" id="RHEA-COMP:11060"/>
        <dbReference type="Rhea" id="RHEA-COMP:12252"/>
        <dbReference type="ChEBI" id="CHEBI:15378"/>
        <dbReference type="ChEBI" id="CHEBI:30013"/>
        <dbReference type="ChEBI" id="CHEBI:57705"/>
        <dbReference type="ChEBI" id="CHEBI:58223"/>
        <dbReference type="ChEBI" id="CHEBI:90840"/>
        <dbReference type="EC" id="2.4.1.255"/>
    </reaction>
</comment>
<gene>
    <name evidence="12" type="ORF">B0A49_10098</name>
</gene>
<dbReference type="GO" id="GO:0005788">
    <property type="term" value="C:endoplasmic reticulum lumen"/>
    <property type="evidence" value="ECO:0007669"/>
    <property type="project" value="TreeGrafter"/>
</dbReference>
<dbReference type="InterPro" id="IPR007657">
    <property type="entry name" value="Glycosyltransferase_61"/>
</dbReference>
<proteinExistence type="predicted"/>
<sequence length="355" mass="40866">MRDWEKEKDLEDTPKVEDFYTYMVDTGPGYFFNNTIQISQDNERREQRQELGCQKNAPSTTHTIALKREFPMNIWHSLNEIFSLYLTLDILQMSRRPEDGRAFFQASDVPNVQLLFFDDQPEGPYWDLWKIFTGLPIARIADTDSLDHPQCISNLVVPIPGNANPLWVGDWNPGFCTSSVLLKTFTERILGHFGISNQRSRTADLTVTLIDRKGRRHLHNTTHYMDLLRAAHPGVQVTVVDFAAFSLEEQLRIVSKTDILVGVHGAGLTHSMFLPDHSTLVEIFPPTLKYEVYRNVAKLRGHNYFSDHATKSPNFREGSDWHDEEVYLNEKVFVDLLDVAIKSMYHRGTHEGDVN</sequence>
<name>A0A4U0WUV8_9PEZI</name>
<dbReference type="GO" id="GO:0097363">
    <property type="term" value="F:protein O-acetylglucosaminyltransferase activity"/>
    <property type="evidence" value="ECO:0007669"/>
    <property type="project" value="UniProtKB-EC"/>
</dbReference>
<keyword evidence="3" id="KW-0808">Transferase</keyword>